<evidence type="ECO:0000313" key="2">
    <source>
        <dbReference type="WBParaSite" id="SVE_2015500.1"/>
    </source>
</evidence>
<protein>
    <submittedName>
        <fullName evidence="2">Winged helix-turn-helix transcriptional regulator</fullName>
    </submittedName>
</protein>
<evidence type="ECO:0000313" key="1">
    <source>
        <dbReference type="Proteomes" id="UP000035680"/>
    </source>
</evidence>
<dbReference type="STRING" id="75913.A0A0K0G5X9"/>
<dbReference type="InterPro" id="IPR036388">
    <property type="entry name" value="WH-like_DNA-bd_sf"/>
</dbReference>
<reference evidence="2" key="2">
    <citation type="submission" date="2015-08" db="UniProtKB">
        <authorList>
            <consortium name="WormBaseParasite"/>
        </authorList>
    </citation>
    <scope>IDENTIFICATION</scope>
</reference>
<sequence length="81" mass="9486">MFGSLDPDWVKSTTLSFYYTCKKFCNEDISLQRKEDSREVSVLENEKLKKMVGLNPRITFRELAEELRVNVGIVSKHFKVL</sequence>
<name>A0A0K0G5X9_STRVS</name>
<organism evidence="1 2">
    <name type="scientific">Strongyloides venezuelensis</name>
    <name type="common">Threadworm</name>
    <dbReference type="NCBI Taxonomy" id="75913"/>
    <lineage>
        <taxon>Eukaryota</taxon>
        <taxon>Metazoa</taxon>
        <taxon>Ecdysozoa</taxon>
        <taxon>Nematoda</taxon>
        <taxon>Chromadorea</taxon>
        <taxon>Rhabditida</taxon>
        <taxon>Tylenchina</taxon>
        <taxon>Panagrolaimomorpha</taxon>
        <taxon>Strongyloidoidea</taxon>
        <taxon>Strongyloididae</taxon>
        <taxon>Strongyloides</taxon>
    </lineage>
</organism>
<keyword evidence="1" id="KW-1185">Reference proteome</keyword>
<proteinExistence type="predicted"/>
<accession>A0A0K0G5X9</accession>
<dbReference type="AlphaFoldDB" id="A0A0K0G5X9"/>
<dbReference type="Gene3D" id="1.10.10.10">
    <property type="entry name" value="Winged helix-like DNA-binding domain superfamily/Winged helix DNA-binding domain"/>
    <property type="match status" value="1"/>
</dbReference>
<dbReference type="WBParaSite" id="SVE_2015500.1">
    <property type="protein sequence ID" value="SVE_2015500.1"/>
    <property type="gene ID" value="SVE_2015500"/>
</dbReference>
<reference evidence="1" key="1">
    <citation type="submission" date="2014-07" db="EMBL/GenBank/DDBJ databases">
        <authorList>
            <person name="Martin A.A"/>
            <person name="De Silva N."/>
        </authorList>
    </citation>
    <scope>NUCLEOTIDE SEQUENCE</scope>
</reference>
<dbReference type="Proteomes" id="UP000035680">
    <property type="component" value="Unassembled WGS sequence"/>
</dbReference>